<feature type="region of interest" description="Disordered" evidence="2">
    <location>
        <begin position="333"/>
        <end position="368"/>
    </location>
</feature>
<accession>A0A1S3K0A8</accession>
<dbReference type="InterPro" id="IPR039719">
    <property type="entry name" value="FBXO28"/>
</dbReference>
<feature type="coiled-coil region" evidence="1">
    <location>
        <begin position="241"/>
        <end position="296"/>
    </location>
</feature>
<dbReference type="SUPFAM" id="SSF81383">
    <property type="entry name" value="F-box domain"/>
    <property type="match status" value="1"/>
</dbReference>
<proteinExistence type="predicted"/>
<dbReference type="GO" id="GO:0000209">
    <property type="term" value="P:protein polyubiquitination"/>
    <property type="evidence" value="ECO:0007669"/>
    <property type="project" value="TreeGrafter"/>
</dbReference>
<dbReference type="PANTHER" id="PTHR13252">
    <property type="entry name" value="F-BOX ONLY PROTEIN 28"/>
    <property type="match status" value="1"/>
</dbReference>
<dbReference type="STRING" id="7574.A0A1S3K0A8"/>
<dbReference type="Pfam" id="PF12937">
    <property type="entry name" value="F-box-like"/>
    <property type="match status" value="1"/>
</dbReference>
<dbReference type="InParanoid" id="A0A1S3K0A8"/>
<protein>
    <submittedName>
        <fullName evidence="5">F-box only protein 28</fullName>
    </submittedName>
</protein>
<evidence type="ECO:0000256" key="1">
    <source>
        <dbReference type="SAM" id="Coils"/>
    </source>
</evidence>
<sequence length="408" mass="46182">MATSGTSDTISLLDIPPEILERILSCLSYEQLSTSRLVCRTFDQRCQQLLNQGFTKVDKFHAQCQKELKVQLPRRESERRNHPLARHIDILAAIETRLSLLGMTYMKYVDLGLACFIPGKVLDELFRILHYVKNVNTPPRAHELLQELRDISSMAMEHFDEKILPHVRQKMTQAGISPITMAFANRAEIAVTQPGPASARPIFTQESKPAPTLRHKAATPPGSQKICQFIRTIGNNNKKDISECKNTVKGLKQRVAEQDRRIKEQEEKAEIQNRRLAEQEQKIIDMNRKILEYDQKFVDLTAEIMKVRGQGLAASTGKSADKTGTDISVYLAHDEKQDEKEKDGMVSQESGYTSDNQSSVFDNEEGSTSCTQVMNRCSPIQCGKGKSTKKRKWDQEKGDTVGVKILKY</sequence>
<evidence type="ECO:0000256" key="2">
    <source>
        <dbReference type="SAM" id="MobiDB-lite"/>
    </source>
</evidence>
<dbReference type="KEGG" id="lak:106177750"/>
<dbReference type="PROSITE" id="PS50181">
    <property type="entry name" value="FBOX"/>
    <property type="match status" value="1"/>
</dbReference>
<keyword evidence="4" id="KW-1185">Reference proteome</keyword>
<evidence type="ECO:0000259" key="3">
    <source>
        <dbReference type="PROSITE" id="PS50181"/>
    </source>
</evidence>
<evidence type="ECO:0000313" key="5">
    <source>
        <dbReference type="RefSeq" id="XP_013416068.1"/>
    </source>
</evidence>
<dbReference type="CDD" id="cd22100">
    <property type="entry name" value="F-box_FBXO28"/>
    <property type="match status" value="1"/>
</dbReference>
<feature type="domain" description="F-box" evidence="3">
    <location>
        <begin position="9"/>
        <end position="57"/>
    </location>
</feature>
<feature type="compositionally biased region" description="Basic and acidic residues" evidence="2">
    <location>
        <begin position="333"/>
        <end position="344"/>
    </location>
</feature>
<keyword evidence="1" id="KW-0175">Coiled coil</keyword>
<dbReference type="InterPro" id="IPR036047">
    <property type="entry name" value="F-box-like_dom_sf"/>
</dbReference>
<gene>
    <name evidence="5" type="primary">LOC106177750</name>
</gene>
<dbReference type="Proteomes" id="UP000085678">
    <property type="component" value="Unplaced"/>
</dbReference>
<dbReference type="GeneID" id="106177750"/>
<evidence type="ECO:0000313" key="4">
    <source>
        <dbReference type="Proteomes" id="UP000085678"/>
    </source>
</evidence>
<dbReference type="InterPro" id="IPR001810">
    <property type="entry name" value="F-box_dom"/>
</dbReference>
<dbReference type="PANTHER" id="PTHR13252:SF9">
    <property type="entry name" value="F-BOX ONLY PROTEIN 28"/>
    <property type="match status" value="1"/>
</dbReference>
<feature type="compositionally biased region" description="Polar residues" evidence="2">
    <location>
        <begin position="347"/>
        <end position="368"/>
    </location>
</feature>
<dbReference type="RefSeq" id="XP_013416068.1">
    <property type="nucleotide sequence ID" value="XM_013560614.1"/>
</dbReference>
<organism evidence="4 5">
    <name type="scientific">Lingula anatina</name>
    <name type="common">Brachiopod</name>
    <name type="synonym">Lingula unguis</name>
    <dbReference type="NCBI Taxonomy" id="7574"/>
    <lineage>
        <taxon>Eukaryota</taxon>
        <taxon>Metazoa</taxon>
        <taxon>Spiralia</taxon>
        <taxon>Lophotrochozoa</taxon>
        <taxon>Brachiopoda</taxon>
        <taxon>Linguliformea</taxon>
        <taxon>Lingulata</taxon>
        <taxon>Lingulida</taxon>
        <taxon>Linguloidea</taxon>
        <taxon>Lingulidae</taxon>
        <taxon>Lingula</taxon>
    </lineage>
</organism>
<dbReference type="AlphaFoldDB" id="A0A1S3K0A8"/>
<name>A0A1S3K0A8_LINAN</name>
<dbReference type="OrthoDB" id="5860767at2759"/>
<reference evidence="5" key="1">
    <citation type="submission" date="2025-08" db="UniProtKB">
        <authorList>
            <consortium name="RefSeq"/>
        </authorList>
    </citation>
    <scope>IDENTIFICATION</scope>
    <source>
        <tissue evidence="5">Gonads</tissue>
    </source>
</reference>